<dbReference type="PANTHER" id="PTHR31407:SF3">
    <property type="entry name" value="PSBP DOMAIN-CONTAINING PROTEIN 2, CHLOROPLASTIC"/>
    <property type="match status" value="1"/>
</dbReference>
<dbReference type="InterPro" id="IPR002683">
    <property type="entry name" value="PsbP_C"/>
</dbReference>
<comment type="caution">
    <text evidence="2">The sequence shown here is derived from an EMBL/GenBank/DDBJ whole genome shotgun (WGS) entry which is preliminary data.</text>
</comment>
<evidence type="ECO:0000313" key="3">
    <source>
        <dbReference type="Proteomes" id="UP000604825"/>
    </source>
</evidence>
<sequence length="276" mass="30489">MPLVGCPRRGPPLWLACRHRRSLYRARAVAPKCEASTSPPLLTRRVSAASLLLAVLPIPASSPLLPVASASEAEAAEGESGISEGLELERYTDQELGFTLVKPTSWPKVKDQFEPGRRQYCVTTWRRRARPALFQQEGKGSNNIGVVVNPVRLNSLTEFGTPQFVADRLLQAEKKKVEMPEQCFLGIASILEVLMDTCILCTIVGERSGHGGLTVYEIEYTLDSTRGGMKRIFLGAFVASRKLYLLNIAYSDTQEKPLDSETRIVLEKALHSFDSV</sequence>
<feature type="domain" description="PsbP C-terminal" evidence="1">
    <location>
        <begin position="88"/>
        <end position="274"/>
    </location>
</feature>
<evidence type="ECO:0000259" key="1">
    <source>
        <dbReference type="Pfam" id="PF01789"/>
    </source>
</evidence>
<dbReference type="GO" id="GO:0015979">
    <property type="term" value="P:photosynthesis"/>
    <property type="evidence" value="ECO:0007669"/>
    <property type="project" value="InterPro"/>
</dbReference>
<proteinExistence type="predicted"/>
<dbReference type="GO" id="GO:0005509">
    <property type="term" value="F:calcium ion binding"/>
    <property type="evidence" value="ECO:0007669"/>
    <property type="project" value="InterPro"/>
</dbReference>
<organism evidence="2 3">
    <name type="scientific">Miscanthus lutarioriparius</name>
    <dbReference type="NCBI Taxonomy" id="422564"/>
    <lineage>
        <taxon>Eukaryota</taxon>
        <taxon>Viridiplantae</taxon>
        <taxon>Streptophyta</taxon>
        <taxon>Embryophyta</taxon>
        <taxon>Tracheophyta</taxon>
        <taxon>Spermatophyta</taxon>
        <taxon>Magnoliopsida</taxon>
        <taxon>Liliopsida</taxon>
        <taxon>Poales</taxon>
        <taxon>Poaceae</taxon>
        <taxon>PACMAD clade</taxon>
        <taxon>Panicoideae</taxon>
        <taxon>Andropogonodae</taxon>
        <taxon>Andropogoneae</taxon>
        <taxon>Saccharinae</taxon>
        <taxon>Miscanthus</taxon>
    </lineage>
</organism>
<evidence type="ECO:0000313" key="2">
    <source>
        <dbReference type="EMBL" id="CAD6260842.1"/>
    </source>
</evidence>
<reference evidence="2" key="1">
    <citation type="submission" date="2020-10" db="EMBL/GenBank/DDBJ databases">
        <authorList>
            <person name="Han B."/>
            <person name="Lu T."/>
            <person name="Zhao Q."/>
            <person name="Huang X."/>
            <person name="Zhao Y."/>
        </authorList>
    </citation>
    <scope>NUCLEOTIDE SEQUENCE</scope>
</reference>
<dbReference type="GO" id="GO:0009654">
    <property type="term" value="C:photosystem II oxygen evolving complex"/>
    <property type="evidence" value="ECO:0007669"/>
    <property type="project" value="InterPro"/>
</dbReference>
<dbReference type="Gene3D" id="3.40.1000.10">
    <property type="entry name" value="Mog1/PsbP, alpha/beta/alpha sandwich"/>
    <property type="match status" value="1"/>
</dbReference>
<dbReference type="PANTHER" id="PTHR31407">
    <property type="match status" value="1"/>
</dbReference>
<dbReference type="SUPFAM" id="SSF55724">
    <property type="entry name" value="Mog1p/PsbP-like"/>
    <property type="match status" value="1"/>
</dbReference>
<accession>A0A811QX24</accession>
<keyword evidence="3" id="KW-1185">Reference proteome</keyword>
<dbReference type="Proteomes" id="UP000604825">
    <property type="component" value="Unassembled WGS sequence"/>
</dbReference>
<dbReference type="Pfam" id="PF01789">
    <property type="entry name" value="PsbP"/>
    <property type="match status" value="1"/>
</dbReference>
<dbReference type="InterPro" id="IPR016123">
    <property type="entry name" value="Mog1/PsbP_a/b/a-sand"/>
</dbReference>
<dbReference type="EMBL" id="CAJGYO010000011">
    <property type="protein sequence ID" value="CAD6260842.1"/>
    <property type="molecule type" value="Genomic_DNA"/>
</dbReference>
<dbReference type="AlphaFoldDB" id="A0A811QX24"/>
<protein>
    <recommendedName>
        <fullName evidence="1">PsbP C-terminal domain-containing protein</fullName>
    </recommendedName>
</protein>
<gene>
    <name evidence="2" type="ORF">NCGR_LOCUS44265</name>
</gene>
<dbReference type="GO" id="GO:0019898">
    <property type="term" value="C:extrinsic component of membrane"/>
    <property type="evidence" value="ECO:0007669"/>
    <property type="project" value="InterPro"/>
</dbReference>
<name>A0A811QX24_9POAL</name>
<dbReference type="OrthoDB" id="2020701at2759"/>